<keyword evidence="2" id="KW-1185">Reference proteome</keyword>
<gene>
    <name evidence="1" type="ORF">LX32DRAFT_273596</name>
</gene>
<protein>
    <submittedName>
        <fullName evidence="1">Uncharacterized protein</fullName>
    </submittedName>
</protein>
<name>A0AAD9HNS5_9PEZI</name>
<reference evidence="1" key="1">
    <citation type="submission" date="2021-06" db="EMBL/GenBank/DDBJ databases">
        <title>Comparative genomics, transcriptomics and evolutionary studies reveal genomic signatures of adaptation to plant cell wall in hemibiotrophic fungi.</title>
        <authorList>
            <consortium name="DOE Joint Genome Institute"/>
            <person name="Baroncelli R."/>
            <person name="Diaz J.F."/>
            <person name="Benocci T."/>
            <person name="Peng M."/>
            <person name="Battaglia E."/>
            <person name="Haridas S."/>
            <person name="Andreopoulos W."/>
            <person name="Labutti K."/>
            <person name="Pangilinan J."/>
            <person name="Floch G.L."/>
            <person name="Makela M.R."/>
            <person name="Henrissat B."/>
            <person name="Grigoriev I.V."/>
            <person name="Crouch J.A."/>
            <person name="De Vries R.P."/>
            <person name="Sukno S.A."/>
            <person name="Thon M.R."/>
        </authorList>
    </citation>
    <scope>NUCLEOTIDE SEQUENCE</scope>
    <source>
        <strain evidence="1">MAFF235873</strain>
    </source>
</reference>
<dbReference type="EMBL" id="MU842840">
    <property type="protein sequence ID" value="KAK2031432.1"/>
    <property type="molecule type" value="Genomic_DNA"/>
</dbReference>
<dbReference type="AlphaFoldDB" id="A0AAD9HNS5"/>
<sequence>MAQHSGLFHLIKGRPRLAGIFFFCNYKKRNEGRTGQRFNQIGQRPKEKKTTPVGAGLFVLLLLSVLAQRPRMAWLGAEPVALLTSID</sequence>
<comment type="caution">
    <text evidence="1">The sequence shown here is derived from an EMBL/GenBank/DDBJ whole genome shotgun (WGS) entry which is preliminary data.</text>
</comment>
<evidence type="ECO:0000313" key="2">
    <source>
        <dbReference type="Proteomes" id="UP001232148"/>
    </source>
</evidence>
<evidence type="ECO:0000313" key="1">
    <source>
        <dbReference type="EMBL" id="KAK2031432.1"/>
    </source>
</evidence>
<organism evidence="1 2">
    <name type="scientific">Colletotrichum zoysiae</name>
    <dbReference type="NCBI Taxonomy" id="1216348"/>
    <lineage>
        <taxon>Eukaryota</taxon>
        <taxon>Fungi</taxon>
        <taxon>Dikarya</taxon>
        <taxon>Ascomycota</taxon>
        <taxon>Pezizomycotina</taxon>
        <taxon>Sordariomycetes</taxon>
        <taxon>Hypocreomycetidae</taxon>
        <taxon>Glomerellales</taxon>
        <taxon>Glomerellaceae</taxon>
        <taxon>Colletotrichum</taxon>
        <taxon>Colletotrichum graminicola species complex</taxon>
    </lineage>
</organism>
<proteinExistence type="predicted"/>
<accession>A0AAD9HNS5</accession>
<dbReference type="Proteomes" id="UP001232148">
    <property type="component" value="Unassembled WGS sequence"/>
</dbReference>